<sequence length="154" mass="17799">MEIFYVDRRSRGLWPGPEGFDVRSTLDYRSLPDGMPILVDEAMQPVEPVSGWFRVLAYDGKQATTLRVYAYIVRRLIAFLDGRGADLLSATESDLVAYRRSRTELQDKPIDEVTWDREATVINALYGYLLDQGLVRRRPFRMTRRGARRGSEHN</sequence>
<feature type="domain" description="Core-binding (CB)" evidence="3">
    <location>
        <begin position="43"/>
        <end position="130"/>
    </location>
</feature>
<reference evidence="4 5" key="1">
    <citation type="submission" date="2021-01" db="EMBL/GenBank/DDBJ databases">
        <title>Whole genome shotgun sequence of Actinoplanes humidus NBRC 14915.</title>
        <authorList>
            <person name="Komaki H."/>
            <person name="Tamura T."/>
        </authorList>
    </citation>
    <scope>NUCLEOTIDE SEQUENCE [LARGE SCALE GENOMIC DNA]</scope>
    <source>
        <strain evidence="4 5">NBRC 14915</strain>
    </source>
</reference>
<evidence type="ECO:0000256" key="2">
    <source>
        <dbReference type="PROSITE-ProRule" id="PRU01248"/>
    </source>
</evidence>
<evidence type="ECO:0000256" key="1">
    <source>
        <dbReference type="ARBA" id="ARBA00023125"/>
    </source>
</evidence>
<accession>A0ABQ4A694</accession>
<dbReference type="Proteomes" id="UP000603200">
    <property type="component" value="Unassembled WGS sequence"/>
</dbReference>
<keyword evidence="5" id="KW-1185">Reference proteome</keyword>
<dbReference type="Gene3D" id="1.10.150.130">
    <property type="match status" value="1"/>
</dbReference>
<evidence type="ECO:0000313" key="5">
    <source>
        <dbReference type="Proteomes" id="UP000603200"/>
    </source>
</evidence>
<protein>
    <recommendedName>
        <fullName evidence="3">Core-binding (CB) domain-containing protein</fullName>
    </recommendedName>
</protein>
<dbReference type="PROSITE" id="PS51900">
    <property type="entry name" value="CB"/>
    <property type="match status" value="1"/>
</dbReference>
<dbReference type="EMBL" id="BOMN01000142">
    <property type="protein sequence ID" value="GIE26354.1"/>
    <property type="molecule type" value="Genomic_DNA"/>
</dbReference>
<dbReference type="InterPro" id="IPR010998">
    <property type="entry name" value="Integrase_recombinase_N"/>
</dbReference>
<comment type="caution">
    <text evidence="4">The sequence shown here is derived from an EMBL/GenBank/DDBJ whole genome shotgun (WGS) entry which is preliminary data.</text>
</comment>
<organism evidence="4 5">
    <name type="scientific">Winogradskya humida</name>
    <dbReference type="NCBI Taxonomy" id="113566"/>
    <lineage>
        <taxon>Bacteria</taxon>
        <taxon>Bacillati</taxon>
        <taxon>Actinomycetota</taxon>
        <taxon>Actinomycetes</taxon>
        <taxon>Micromonosporales</taxon>
        <taxon>Micromonosporaceae</taxon>
        <taxon>Winogradskya</taxon>
    </lineage>
</organism>
<dbReference type="SUPFAM" id="SSF47823">
    <property type="entry name" value="lambda integrase-like, N-terminal domain"/>
    <property type="match status" value="1"/>
</dbReference>
<evidence type="ECO:0000313" key="4">
    <source>
        <dbReference type="EMBL" id="GIE26354.1"/>
    </source>
</evidence>
<proteinExistence type="predicted"/>
<name>A0ABQ4A694_9ACTN</name>
<dbReference type="InterPro" id="IPR044068">
    <property type="entry name" value="CB"/>
</dbReference>
<keyword evidence="1 2" id="KW-0238">DNA-binding</keyword>
<gene>
    <name evidence="4" type="ORF">Ahu01nite_094560</name>
</gene>
<dbReference type="RefSeq" id="WP_203843255.1">
    <property type="nucleotide sequence ID" value="NZ_BAAATV010000033.1"/>
</dbReference>
<evidence type="ECO:0000259" key="3">
    <source>
        <dbReference type="PROSITE" id="PS51900"/>
    </source>
</evidence>